<name>A0AB39SQ19_9ACTN</name>
<dbReference type="PANTHER" id="PTHR33495:SF2">
    <property type="entry name" value="ANTI-SIGMA FACTOR ANTAGONIST TM_1081-RELATED"/>
    <property type="match status" value="1"/>
</dbReference>
<evidence type="ECO:0000256" key="2">
    <source>
        <dbReference type="RuleBase" id="RU003749"/>
    </source>
</evidence>
<dbReference type="SUPFAM" id="SSF52091">
    <property type="entry name" value="SpoIIaa-like"/>
    <property type="match status" value="1"/>
</dbReference>
<evidence type="ECO:0000256" key="1">
    <source>
        <dbReference type="ARBA" id="ARBA00009013"/>
    </source>
</evidence>
<dbReference type="EMBL" id="CP163444">
    <property type="protein sequence ID" value="XDQ69842.1"/>
    <property type="molecule type" value="Genomic_DNA"/>
</dbReference>
<gene>
    <name evidence="5" type="ORF">AB5J54_04585</name>
</gene>
<dbReference type="InterPro" id="IPR058548">
    <property type="entry name" value="MlaB-like_STAS"/>
</dbReference>
<dbReference type="InterPro" id="IPR003658">
    <property type="entry name" value="Anti-sigma_ant"/>
</dbReference>
<evidence type="ECO:0000256" key="3">
    <source>
        <dbReference type="SAM" id="MobiDB-lite"/>
    </source>
</evidence>
<dbReference type="GO" id="GO:0043856">
    <property type="term" value="F:anti-sigma factor antagonist activity"/>
    <property type="evidence" value="ECO:0007669"/>
    <property type="project" value="InterPro"/>
</dbReference>
<comment type="similarity">
    <text evidence="1 2">Belongs to the anti-sigma-factor antagonist family.</text>
</comment>
<dbReference type="InterPro" id="IPR002645">
    <property type="entry name" value="STAS_dom"/>
</dbReference>
<dbReference type="NCBIfam" id="TIGR00377">
    <property type="entry name" value="ant_ant_sig"/>
    <property type="match status" value="1"/>
</dbReference>
<feature type="region of interest" description="Disordered" evidence="3">
    <location>
        <begin position="1"/>
        <end position="20"/>
    </location>
</feature>
<accession>A0AB39SQ19</accession>
<protein>
    <recommendedName>
        <fullName evidence="2">Anti-sigma factor antagonist</fullName>
    </recommendedName>
</protein>
<evidence type="ECO:0000259" key="4">
    <source>
        <dbReference type="PROSITE" id="PS50801"/>
    </source>
</evidence>
<sequence length="115" mass="12363">MATDTAHTRGPTTPAEPGRNVVRVSGEMDLEHAEELRASLRAALTRAPAGSDVVVDLQNSSFCDSSGLNVLLSARLWALERGQNLILAAPSHQMIRILELTEADRLFTYVPGIPG</sequence>
<dbReference type="RefSeq" id="WP_369142587.1">
    <property type="nucleotide sequence ID" value="NZ_CP163444.1"/>
</dbReference>
<reference evidence="5" key="1">
    <citation type="submission" date="2024-07" db="EMBL/GenBank/DDBJ databases">
        <authorList>
            <person name="Yu S.T."/>
        </authorList>
    </citation>
    <scope>NUCLEOTIDE SEQUENCE</scope>
    <source>
        <strain evidence="5">R44</strain>
    </source>
</reference>
<dbReference type="InterPro" id="IPR036513">
    <property type="entry name" value="STAS_dom_sf"/>
</dbReference>
<dbReference type="CDD" id="cd07043">
    <property type="entry name" value="STAS_anti-anti-sigma_factors"/>
    <property type="match status" value="1"/>
</dbReference>
<feature type="domain" description="STAS" evidence="4">
    <location>
        <begin position="9"/>
        <end position="115"/>
    </location>
</feature>
<dbReference type="AlphaFoldDB" id="A0AB39SQ19"/>
<dbReference type="PROSITE" id="PS50801">
    <property type="entry name" value="STAS"/>
    <property type="match status" value="1"/>
</dbReference>
<evidence type="ECO:0000313" key="5">
    <source>
        <dbReference type="EMBL" id="XDQ69842.1"/>
    </source>
</evidence>
<proteinExistence type="inferred from homology"/>
<dbReference type="PANTHER" id="PTHR33495">
    <property type="entry name" value="ANTI-SIGMA FACTOR ANTAGONIST TM_1081-RELATED-RELATED"/>
    <property type="match status" value="1"/>
</dbReference>
<organism evidence="5">
    <name type="scientific">Streptomyces sp. R44</name>
    <dbReference type="NCBI Taxonomy" id="3238633"/>
    <lineage>
        <taxon>Bacteria</taxon>
        <taxon>Bacillati</taxon>
        <taxon>Actinomycetota</taxon>
        <taxon>Actinomycetes</taxon>
        <taxon>Kitasatosporales</taxon>
        <taxon>Streptomycetaceae</taxon>
        <taxon>Streptomyces</taxon>
    </lineage>
</organism>
<dbReference type="Gene3D" id="3.30.750.24">
    <property type="entry name" value="STAS domain"/>
    <property type="match status" value="1"/>
</dbReference>
<dbReference type="Pfam" id="PF13466">
    <property type="entry name" value="STAS_2"/>
    <property type="match status" value="1"/>
</dbReference>